<protein>
    <submittedName>
        <fullName evidence="1">Uncharacterized protein</fullName>
    </submittedName>
</protein>
<sequence>MICSGITLDADLNRAPEMEGQSRGFSRSWEKTRIWFEPGASNMHGAKVGLGETNEAVTWEISSVRASTGSPKADVCDYSTSYLVVVELLDVRS</sequence>
<keyword evidence="2" id="KW-1185">Reference proteome</keyword>
<evidence type="ECO:0000313" key="2">
    <source>
        <dbReference type="Proteomes" id="UP000077202"/>
    </source>
</evidence>
<comment type="caution">
    <text evidence="1">The sequence shown here is derived from an EMBL/GenBank/DDBJ whole genome shotgun (WGS) entry which is preliminary data.</text>
</comment>
<name>A0A176WUK4_MARPO</name>
<gene>
    <name evidence="1" type="ORF">AXG93_93s1250</name>
</gene>
<evidence type="ECO:0000313" key="1">
    <source>
        <dbReference type="EMBL" id="OAE35986.1"/>
    </source>
</evidence>
<proteinExistence type="predicted"/>
<dbReference type="EMBL" id="LVLJ01000012">
    <property type="protein sequence ID" value="OAE35986.1"/>
    <property type="molecule type" value="Genomic_DNA"/>
</dbReference>
<organism evidence="1 2">
    <name type="scientific">Marchantia polymorpha subsp. ruderalis</name>
    <dbReference type="NCBI Taxonomy" id="1480154"/>
    <lineage>
        <taxon>Eukaryota</taxon>
        <taxon>Viridiplantae</taxon>
        <taxon>Streptophyta</taxon>
        <taxon>Embryophyta</taxon>
        <taxon>Marchantiophyta</taxon>
        <taxon>Marchantiopsida</taxon>
        <taxon>Marchantiidae</taxon>
        <taxon>Marchantiales</taxon>
        <taxon>Marchantiaceae</taxon>
        <taxon>Marchantia</taxon>
    </lineage>
</organism>
<accession>A0A176WUK4</accession>
<reference evidence="1" key="1">
    <citation type="submission" date="2016-03" db="EMBL/GenBank/DDBJ databases">
        <title>Mechanisms controlling the formation of the plant cell surface in tip-growing cells are functionally conserved among land plants.</title>
        <authorList>
            <person name="Honkanen S."/>
            <person name="Jones V.A."/>
            <person name="Morieri G."/>
            <person name="Champion C."/>
            <person name="Hetherington A.J."/>
            <person name="Kelly S."/>
            <person name="Saint-Marcoux D."/>
            <person name="Proust H."/>
            <person name="Prescott H."/>
            <person name="Dolan L."/>
        </authorList>
    </citation>
    <scope>NUCLEOTIDE SEQUENCE [LARGE SCALE GENOMIC DNA]</scope>
    <source>
        <tissue evidence="1">Whole gametophyte</tissue>
    </source>
</reference>
<dbReference type="AlphaFoldDB" id="A0A176WUK4"/>
<dbReference type="Proteomes" id="UP000077202">
    <property type="component" value="Unassembled WGS sequence"/>
</dbReference>